<dbReference type="EMBL" id="JAVRFD010001185">
    <property type="protein sequence ID" value="MDT0551532.1"/>
    <property type="molecule type" value="Genomic_DNA"/>
</dbReference>
<protein>
    <submittedName>
        <fullName evidence="2">DNA polymerase III subunit alpha</fullName>
    </submittedName>
</protein>
<evidence type="ECO:0000259" key="1">
    <source>
        <dbReference type="Pfam" id="PF17657"/>
    </source>
</evidence>
<name>A0ABU2Y0I2_9ACTN</name>
<dbReference type="PANTHER" id="PTHR32294">
    <property type="entry name" value="DNA POLYMERASE III SUBUNIT ALPHA"/>
    <property type="match status" value="1"/>
</dbReference>
<dbReference type="InterPro" id="IPR004805">
    <property type="entry name" value="DnaE2/DnaE/PolC"/>
</dbReference>
<dbReference type="InterPro" id="IPR040982">
    <property type="entry name" value="DNA_pol3_finger"/>
</dbReference>
<organism evidence="2 3">
    <name type="scientific">Streptomyces lonegramiae</name>
    <dbReference type="NCBI Taxonomy" id="3075524"/>
    <lineage>
        <taxon>Bacteria</taxon>
        <taxon>Bacillati</taxon>
        <taxon>Actinomycetota</taxon>
        <taxon>Actinomycetes</taxon>
        <taxon>Kitasatosporales</taxon>
        <taxon>Streptomycetaceae</taxon>
        <taxon>Streptomyces</taxon>
    </lineage>
</organism>
<evidence type="ECO:0000313" key="3">
    <source>
        <dbReference type="Proteomes" id="UP001180754"/>
    </source>
</evidence>
<dbReference type="Pfam" id="PF17657">
    <property type="entry name" value="DNA_pol3_finger"/>
    <property type="match status" value="1"/>
</dbReference>
<dbReference type="Proteomes" id="UP001180754">
    <property type="component" value="Unassembled WGS sequence"/>
</dbReference>
<dbReference type="PANTHER" id="PTHR32294:SF4">
    <property type="entry name" value="ERROR-PRONE DNA POLYMERASE"/>
    <property type="match status" value="1"/>
</dbReference>
<reference evidence="2" key="1">
    <citation type="submission" date="2024-05" db="EMBL/GenBank/DDBJ databases">
        <title>30 novel species of actinomycetes from the DSMZ collection.</title>
        <authorList>
            <person name="Nouioui I."/>
        </authorList>
    </citation>
    <scope>NUCLEOTIDE SEQUENCE</scope>
    <source>
        <strain evidence="2">DSM 41529</strain>
    </source>
</reference>
<accession>A0ABU2Y0I2</accession>
<feature type="domain" description="DNA polymerase III alpha subunit finger" evidence="1">
    <location>
        <begin position="1"/>
        <end position="54"/>
    </location>
</feature>
<comment type="caution">
    <text evidence="2">The sequence shown here is derived from an EMBL/GenBank/DDBJ whole genome shotgun (WGS) entry which is preliminary data.</text>
</comment>
<gene>
    <name evidence="2" type="ORF">RND15_54165</name>
</gene>
<evidence type="ECO:0000313" key="2">
    <source>
        <dbReference type="EMBL" id="MDT0551532.1"/>
    </source>
</evidence>
<sequence length="130" mass="14436">ILAETEGQVVYHEQVIAIMVTMTGCDRGTADEARRALSVPERQGRVRAWFADRARGRGYSVQAVRDVWRTLENFGSFGFAKAHAAAFAQPAYQSSWLKAHRMAALLAGLLTHDPGMYHKRVLAADARRHG</sequence>
<feature type="non-terminal residue" evidence="2">
    <location>
        <position position="130"/>
    </location>
</feature>
<feature type="non-terminal residue" evidence="2">
    <location>
        <position position="1"/>
    </location>
</feature>
<keyword evidence="3" id="KW-1185">Reference proteome</keyword>
<proteinExistence type="predicted"/>